<sequence length="158" mass="18703">MRLLIRQRVFSWTDSYDVYDENENPKYFVKAEFFSLGHQLHVYDRNNHELGVIRQRLLTFLPAFEIEIGGRVRGEIRKQFSFFKPRYEIDYNGWRVEGDFLGWDYDVYNGCSSIIHISKELFHWGDTYTINFSDPQDELEGLMLVIAIDAANCTQNNG</sequence>
<dbReference type="InterPro" id="IPR007612">
    <property type="entry name" value="LOR"/>
</dbReference>
<proteinExistence type="inferred from homology"/>
<dbReference type="Pfam" id="PF04525">
    <property type="entry name" value="LOR"/>
    <property type="match status" value="1"/>
</dbReference>
<name>A0AAE2ZZH8_9FIRM</name>
<reference evidence="2 3" key="1">
    <citation type="submission" date="2021-10" db="EMBL/GenBank/DDBJ databases">
        <title>Anaerobic single-cell dispensing facilitates the cultivation of human gut bacteria.</title>
        <authorList>
            <person name="Afrizal A."/>
        </authorList>
    </citation>
    <scope>NUCLEOTIDE SEQUENCE [LARGE SCALE GENOMIC DNA]</scope>
    <source>
        <strain evidence="2 3">CLA-AA-H273</strain>
    </source>
</reference>
<dbReference type="AlphaFoldDB" id="A0AAE2ZZH8"/>
<protein>
    <submittedName>
        <fullName evidence="2">LURP-one-related family protein</fullName>
    </submittedName>
</protein>
<comment type="caution">
    <text evidence="2">The sequence shown here is derived from an EMBL/GenBank/DDBJ whole genome shotgun (WGS) entry which is preliminary data.</text>
</comment>
<dbReference type="Proteomes" id="UP001197795">
    <property type="component" value="Unassembled WGS sequence"/>
</dbReference>
<keyword evidence="3" id="KW-1185">Reference proteome</keyword>
<dbReference type="InterPro" id="IPR038595">
    <property type="entry name" value="LOR_sf"/>
</dbReference>
<evidence type="ECO:0000313" key="2">
    <source>
        <dbReference type="EMBL" id="MCC2119434.1"/>
    </source>
</evidence>
<gene>
    <name evidence="2" type="ORF">LKD75_07450</name>
</gene>
<dbReference type="EMBL" id="JAJEPV010000014">
    <property type="protein sequence ID" value="MCC2119434.1"/>
    <property type="molecule type" value="Genomic_DNA"/>
</dbReference>
<dbReference type="Gene3D" id="2.40.160.200">
    <property type="entry name" value="LURP1-related"/>
    <property type="match status" value="1"/>
</dbReference>
<accession>A0AAE2ZZH8</accession>
<organism evidence="2 3">
    <name type="scientific">Waltera acetigignens</name>
    <dbReference type="NCBI Taxonomy" id="2981769"/>
    <lineage>
        <taxon>Bacteria</taxon>
        <taxon>Bacillati</taxon>
        <taxon>Bacillota</taxon>
        <taxon>Clostridia</taxon>
        <taxon>Lachnospirales</taxon>
        <taxon>Lachnospiraceae</taxon>
        <taxon>Waltera</taxon>
    </lineage>
</organism>
<evidence type="ECO:0000313" key="3">
    <source>
        <dbReference type="Proteomes" id="UP001197795"/>
    </source>
</evidence>
<comment type="similarity">
    <text evidence="1">Belongs to the LOR family.</text>
</comment>
<dbReference type="RefSeq" id="WP_118731295.1">
    <property type="nucleotide sequence ID" value="NZ_JAJEPV010000014.1"/>
</dbReference>
<dbReference type="InterPro" id="IPR025659">
    <property type="entry name" value="Tubby-like_C"/>
</dbReference>
<evidence type="ECO:0000256" key="1">
    <source>
        <dbReference type="ARBA" id="ARBA00005437"/>
    </source>
</evidence>
<dbReference type="SUPFAM" id="SSF54518">
    <property type="entry name" value="Tubby C-terminal domain-like"/>
    <property type="match status" value="1"/>
</dbReference>